<name>A0A8S1H2P9_9PELO</name>
<evidence type="ECO:0000313" key="1">
    <source>
        <dbReference type="EMBL" id="CAD6189028.1"/>
    </source>
</evidence>
<gene>
    <name evidence="1" type="ORF">CAUJ_LOCUS4947</name>
</gene>
<dbReference type="Proteomes" id="UP000835052">
    <property type="component" value="Unassembled WGS sequence"/>
</dbReference>
<evidence type="ECO:0000313" key="2">
    <source>
        <dbReference type="Proteomes" id="UP000835052"/>
    </source>
</evidence>
<proteinExistence type="predicted"/>
<keyword evidence="2" id="KW-1185">Reference proteome</keyword>
<comment type="caution">
    <text evidence="1">The sequence shown here is derived from an EMBL/GenBank/DDBJ whole genome shotgun (WGS) entry which is preliminary data.</text>
</comment>
<dbReference type="AlphaFoldDB" id="A0A8S1H2P9"/>
<dbReference type="EMBL" id="CAJGYM010000009">
    <property type="protein sequence ID" value="CAD6189028.1"/>
    <property type="molecule type" value="Genomic_DNA"/>
</dbReference>
<sequence length="177" mass="20582">MSFLQCDDAARRLIDFPKMIINNDFREIRRRSSLLSMRWKKLAAKDGVGRLAQSTSEVFSSSTTTSKMTDDLWIISTEEYDVNDKHPKICDEDTFSSGKCFGAVRQLQQAATGRLRLLLNWHRLLNCGLRHKTRKKADSRPRLHGFYYSAVDRSTCFHLTFFLNEKAHRTHPKKRAI</sequence>
<accession>A0A8S1H2P9</accession>
<organism evidence="1 2">
    <name type="scientific">Caenorhabditis auriculariae</name>
    <dbReference type="NCBI Taxonomy" id="2777116"/>
    <lineage>
        <taxon>Eukaryota</taxon>
        <taxon>Metazoa</taxon>
        <taxon>Ecdysozoa</taxon>
        <taxon>Nematoda</taxon>
        <taxon>Chromadorea</taxon>
        <taxon>Rhabditida</taxon>
        <taxon>Rhabditina</taxon>
        <taxon>Rhabditomorpha</taxon>
        <taxon>Rhabditoidea</taxon>
        <taxon>Rhabditidae</taxon>
        <taxon>Peloderinae</taxon>
        <taxon>Caenorhabditis</taxon>
    </lineage>
</organism>
<reference evidence="1" key="1">
    <citation type="submission" date="2020-10" db="EMBL/GenBank/DDBJ databases">
        <authorList>
            <person name="Kikuchi T."/>
        </authorList>
    </citation>
    <scope>NUCLEOTIDE SEQUENCE</scope>
    <source>
        <strain evidence="1">NKZ352</strain>
    </source>
</reference>
<protein>
    <submittedName>
        <fullName evidence="1">Uncharacterized protein</fullName>
    </submittedName>
</protein>